<dbReference type="SUPFAM" id="SSF56053">
    <property type="entry name" value="Ribosomal protein L6"/>
    <property type="match status" value="2"/>
</dbReference>
<dbReference type="NCBIfam" id="TIGR03654">
    <property type="entry name" value="L6_bact"/>
    <property type="match status" value="1"/>
</dbReference>
<dbReference type="InterPro" id="IPR019906">
    <property type="entry name" value="Ribosomal_uL6_bac-type"/>
</dbReference>
<dbReference type="PANTHER" id="PTHR11655">
    <property type="entry name" value="60S/50S RIBOSOMAL PROTEIN L6/L9"/>
    <property type="match status" value="1"/>
</dbReference>
<sequence length="180" mass="19260">MSKIGKKPINIPSGVDVTVSGGFISVKGPKGTMKKPLPLKVSVVVNDKVLNVSPDSSDREGRMAWGLARALVQNIITGVAEGFEKVLEFQGVGYKATIKGNDLELGLGFSHPILIKGPEGITFKTEKNSIRIQGMDKELIGKVAAEIRSHREPEPYKGSGIRYAGEHVRRKAGKKAATAA</sequence>
<dbReference type="AlphaFoldDB" id="A0A1F8H700"/>
<keyword evidence="2 4" id="KW-0689">Ribosomal protein</keyword>
<evidence type="ECO:0000256" key="5">
    <source>
        <dbReference type="RuleBase" id="RU003869"/>
    </source>
</evidence>
<proteinExistence type="inferred from homology"/>
<dbReference type="PRINTS" id="PR00059">
    <property type="entry name" value="RIBOSOMALL6"/>
</dbReference>
<name>A0A1F8H700_9BACT</name>
<keyword evidence="4 6" id="KW-0694">RNA-binding</keyword>
<accession>A0A1F8H700</accession>
<comment type="similarity">
    <text evidence="1 4 5">Belongs to the universal ribosomal protein uL6 family.</text>
</comment>
<evidence type="ECO:0000313" key="9">
    <source>
        <dbReference type="Proteomes" id="UP000178155"/>
    </source>
</evidence>
<evidence type="ECO:0000259" key="7">
    <source>
        <dbReference type="Pfam" id="PF00347"/>
    </source>
</evidence>
<comment type="caution">
    <text evidence="8">The sequence shown here is derived from an EMBL/GenBank/DDBJ whole genome shotgun (WGS) entry which is preliminary data.</text>
</comment>
<dbReference type="GO" id="GO:0002181">
    <property type="term" value="P:cytoplasmic translation"/>
    <property type="evidence" value="ECO:0007669"/>
    <property type="project" value="TreeGrafter"/>
</dbReference>
<dbReference type="Proteomes" id="UP000178155">
    <property type="component" value="Unassembled WGS sequence"/>
</dbReference>
<dbReference type="GO" id="GO:0003735">
    <property type="term" value="F:structural constituent of ribosome"/>
    <property type="evidence" value="ECO:0007669"/>
    <property type="project" value="UniProtKB-UniRule"/>
</dbReference>
<dbReference type="InterPro" id="IPR000702">
    <property type="entry name" value="Ribosomal_uL6-like"/>
</dbReference>
<dbReference type="HAMAP" id="MF_01365_B">
    <property type="entry name" value="Ribosomal_uL6_B"/>
    <property type="match status" value="1"/>
</dbReference>
<evidence type="ECO:0000256" key="6">
    <source>
        <dbReference type="RuleBase" id="RU003870"/>
    </source>
</evidence>
<evidence type="ECO:0000256" key="1">
    <source>
        <dbReference type="ARBA" id="ARBA00009356"/>
    </source>
</evidence>
<feature type="domain" description="Large ribosomal subunit protein uL6 alpha-beta" evidence="7">
    <location>
        <begin position="11"/>
        <end position="82"/>
    </location>
</feature>
<gene>
    <name evidence="4" type="primary">rplF</name>
    <name evidence="8" type="ORF">A3I39_00715</name>
</gene>
<protein>
    <recommendedName>
        <fullName evidence="4">Large ribosomal subunit protein uL6</fullName>
    </recommendedName>
</protein>
<feature type="domain" description="Large ribosomal subunit protein uL6 alpha-beta" evidence="7">
    <location>
        <begin position="91"/>
        <end position="163"/>
    </location>
</feature>
<dbReference type="InterPro" id="IPR036789">
    <property type="entry name" value="Ribosomal_uL6-like_a/b-dom_sf"/>
</dbReference>
<dbReference type="PIRSF" id="PIRSF002162">
    <property type="entry name" value="Ribosomal_L6"/>
    <property type="match status" value="1"/>
</dbReference>
<dbReference type="EMBL" id="MGKW01000041">
    <property type="protein sequence ID" value="OGN33000.1"/>
    <property type="molecule type" value="Genomic_DNA"/>
</dbReference>
<dbReference type="GO" id="GO:0019843">
    <property type="term" value="F:rRNA binding"/>
    <property type="evidence" value="ECO:0007669"/>
    <property type="project" value="UniProtKB-UniRule"/>
</dbReference>
<dbReference type="Pfam" id="PF00347">
    <property type="entry name" value="Ribosomal_L6"/>
    <property type="match status" value="2"/>
</dbReference>
<evidence type="ECO:0000256" key="3">
    <source>
        <dbReference type="ARBA" id="ARBA00023274"/>
    </source>
</evidence>
<comment type="function">
    <text evidence="4 6">This protein binds to the 23S rRNA, and is important in its secondary structure. It is located near the subunit interface in the base of the L7/L12 stalk, and near the tRNA binding site of the peptidyltransferase center.</text>
</comment>
<keyword evidence="4 6" id="KW-0699">rRNA-binding</keyword>
<dbReference type="InterPro" id="IPR020040">
    <property type="entry name" value="Ribosomal_uL6_a/b-dom"/>
</dbReference>
<evidence type="ECO:0000256" key="2">
    <source>
        <dbReference type="ARBA" id="ARBA00022980"/>
    </source>
</evidence>
<evidence type="ECO:0000256" key="4">
    <source>
        <dbReference type="HAMAP-Rule" id="MF_01365"/>
    </source>
</evidence>
<reference evidence="8 9" key="1">
    <citation type="journal article" date="2016" name="Nat. Commun.">
        <title>Thousands of microbial genomes shed light on interconnected biogeochemical processes in an aquifer system.</title>
        <authorList>
            <person name="Anantharaman K."/>
            <person name="Brown C.T."/>
            <person name="Hug L.A."/>
            <person name="Sharon I."/>
            <person name="Castelle C.J."/>
            <person name="Probst A.J."/>
            <person name="Thomas B.C."/>
            <person name="Singh A."/>
            <person name="Wilkins M.J."/>
            <person name="Karaoz U."/>
            <person name="Brodie E.L."/>
            <person name="Williams K.H."/>
            <person name="Hubbard S.S."/>
            <person name="Banfield J.F."/>
        </authorList>
    </citation>
    <scope>NUCLEOTIDE SEQUENCE [LARGE SCALE GENOMIC DNA]</scope>
</reference>
<keyword evidence="3 4" id="KW-0687">Ribonucleoprotein</keyword>
<dbReference type="GO" id="GO:0022625">
    <property type="term" value="C:cytosolic large ribosomal subunit"/>
    <property type="evidence" value="ECO:0007669"/>
    <property type="project" value="UniProtKB-UniRule"/>
</dbReference>
<dbReference type="PANTHER" id="PTHR11655:SF14">
    <property type="entry name" value="LARGE RIBOSOMAL SUBUNIT PROTEIN UL6M"/>
    <property type="match status" value="1"/>
</dbReference>
<evidence type="ECO:0000313" key="8">
    <source>
        <dbReference type="EMBL" id="OGN33000.1"/>
    </source>
</evidence>
<organism evidence="8 9">
    <name type="scientific">Candidatus Yanofskybacteria bacterium RIFCSPLOWO2_02_FULL_47_9b</name>
    <dbReference type="NCBI Taxonomy" id="1802708"/>
    <lineage>
        <taxon>Bacteria</taxon>
        <taxon>Candidatus Yanofskyibacteriota</taxon>
    </lineage>
</organism>
<comment type="subunit">
    <text evidence="4">Part of the 50S ribosomal subunit.</text>
</comment>
<dbReference type="FunFam" id="3.90.930.12:FF:000001">
    <property type="entry name" value="50S ribosomal protein L6"/>
    <property type="match status" value="1"/>
</dbReference>
<dbReference type="Gene3D" id="3.90.930.12">
    <property type="entry name" value="Ribosomal protein L6, alpha-beta domain"/>
    <property type="match status" value="2"/>
</dbReference>